<evidence type="ECO:0000259" key="2">
    <source>
        <dbReference type="Pfam" id="PF06056"/>
    </source>
</evidence>
<sequence length="253" mass="28866">MRRQGCGLVFYFFTKRRKGREDVPKSRNEKSIKAEELYRQGWKLVDIAEKLGIPSGTVRRWKSNYKWDGQSERSDKSKANVRKRGGQPNNKNATGPPGNTHAVKHGLFSKYLPQSVLDIVGELEEKQPIDILWENITLTYANLLHAQRILFVEDKADGNVYVTSEGEGGTGYEHQTAWDKQGRAFAALARIQSELRQMIKTYDELTRSSLVTEEQRLRIDSIKAKLGNDSVNRTESALDEYFDKLEDNINGAE</sequence>
<dbReference type="NCBIfam" id="NF040601">
    <property type="entry name" value="TerS_not_xtmA"/>
    <property type="match status" value="1"/>
</dbReference>
<dbReference type="AlphaFoldDB" id="A0A5C5SE81"/>
<proteinExistence type="predicted"/>
<feature type="compositionally biased region" description="Basic and acidic residues" evidence="1">
    <location>
        <begin position="69"/>
        <end position="78"/>
    </location>
</feature>
<accession>A0A5C5SE81</accession>
<dbReference type="Proteomes" id="UP000317430">
    <property type="component" value="Unassembled WGS sequence"/>
</dbReference>
<dbReference type="Gene3D" id="1.10.10.60">
    <property type="entry name" value="Homeodomain-like"/>
    <property type="match status" value="1"/>
</dbReference>
<feature type="domain" description="Terminase ATPase subunit N-terminal" evidence="2">
    <location>
        <begin position="33"/>
        <end position="71"/>
    </location>
</feature>
<comment type="caution">
    <text evidence="3">The sequence shown here is derived from an EMBL/GenBank/DDBJ whole genome shotgun (WGS) entry which is preliminary data.</text>
</comment>
<dbReference type="InterPro" id="IPR009057">
    <property type="entry name" value="Homeodomain-like_sf"/>
</dbReference>
<dbReference type="OrthoDB" id="7358785at2"/>
<feature type="region of interest" description="Disordered" evidence="1">
    <location>
        <begin position="68"/>
        <end position="104"/>
    </location>
</feature>
<evidence type="ECO:0000313" key="4">
    <source>
        <dbReference type="Proteomes" id="UP000317430"/>
    </source>
</evidence>
<gene>
    <name evidence="3" type="ORF">FRX57_02850</name>
</gene>
<evidence type="ECO:0000313" key="3">
    <source>
        <dbReference type="EMBL" id="TWS99154.1"/>
    </source>
</evidence>
<organism evidence="3 4">
    <name type="scientific">Streptococcus cuniculipharyngis</name>
    <dbReference type="NCBI Taxonomy" id="1562651"/>
    <lineage>
        <taxon>Bacteria</taxon>
        <taxon>Bacillati</taxon>
        <taxon>Bacillota</taxon>
        <taxon>Bacilli</taxon>
        <taxon>Lactobacillales</taxon>
        <taxon>Streptococcaceae</taxon>
        <taxon>Streptococcus</taxon>
    </lineage>
</organism>
<reference evidence="3 4" key="1">
    <citation type="submission" date="2019-08" db="EMBL/GenBank/DDBJ databases">
        <authorList>
            <person name="Lei W."/>
        </authorList>
    </citation>
    <scope>NUCLEOTIDE SEQUENCE [LARGE SCALE GENOMIC DNA]</scope>
    <source>
        <strain evidence="3 4">CCUG 66496</strain>
    </source>
</reference>
<dbReference type="InterPro" id="IPR010332">
    <property type="entry name" value="ATPase_terminase-su_N"/>
</dbReference>
<dbReference type="Pfam" id="PF06056">
    <property type="entry name" value="Terminase_5"/>
    <property type="match status" value="1"/>
</dbReference>
<keyword evidence="4" id="KW-1185">Reference proteome</keyword>
<protein>
    <submittedName>
        <fullName evidence="3">Terminase</fullName>
    </submittedName>
</protein>
<name>A0A5C5SE81_9STRE</name>
<evidence type="ECO:0000256" key="1">
    <source>
        <dbReference type="SAM" id="MobiDB-lite"/>
    </source>
</evidence>
<dbReference type="SUPFAM" id="SSF46689">
    <property type="entry name" value="Homeodomain-like"/>
    <property type="match status" value="1"/>
</dbReference>
<dbReference type="EMBL" id="VOHL01000001">
    <property type="protein sequence ID" value="TWS99154.1"/>
    <property type="molecule type" value="Genomic_DNA"/>
</dbReference>